<keyword evidence="2" id="KW-1185">Reference proteome</keyword>
<gene>
    <name evidence="1" type="ORF">HPB49_024336</name>
</gene>
<evidence type="ECO:0000313" key="2">
    <source>
        <dbReference type="Proteomes" id="UP000821865"/>
    </source>
</evidence>
<protein>
    <submittedName>
        <fullName evidence="1">Uncharacterized protein</fullName>
    </submittedName>
</protein>
<proteinExistence type="predicted"/>
<dbReference type="Proteomes" id="UP000821865">
    <property type="component" value="Chromosome 5"/>
</dbReference>
<accession>A0ACB8CTW6</accession>
<reference evidence="1" key="1">
    <citation type="submission" date="2020-05" db="EMBL/GenBank/DDBJ databases">
        <title>Large-scale comparative analyses of tick genomes elucidate their genetic diversity and vector capacities.</title>
        <authorList>
            <person name="Jia N."/>
            <person name="Wang J."/>
            <person name="Shi W."/>
            <person name="Du L."/>
            <person name="Sun Y."/>
            <person name="Zhan W."/>
            <person name="Jiang J."/>
            <person name="Wang Q."/>
            <person name="Zhang B."/>
            <person name="Ji P."/>
            <person name="Sakyi L.B."/>
            <person name="Cui X."/>
            <person name="Yuan T."/>
            <person name="Jiang B."/>
            <person name="Yang W."/>
            <person name="Lam T.T.-Y."/>
            <person name="Chang Q."/>
            <person name="Ding S."/>
            <person name="Wang X."/>
            <person name="Zhu J."/>
            <person name="Ruan X."/>
            <person name="Zhao L."/>
            <person name="Wei J."/>
            <person name="Que T."/>
            <person name="Du C."/>
            <person name="Cheng J."/>
            <person name="Dai P."/>
            <person name="Han X."/>
            <person name="Huang E."/>
            <person name="Gao Y."/>
            <person name="Liu J."/>
            <person name="Shao H."/>
            <person name="Ye R."/>
            <person name="Li L."/>
            <person name="Wei W."/>
            <person name="Wang X."/>
            <person name="Wang C."/>
            <person name="Yang T."/>
            <person name="Huo Q."/>
            <person name="Li W."/>
            <person name="Guo W."/>
            <person name="Chen H."/>
            <person name="Zhou L."/>
            <person name="Ni X."/>
            <person name="Tian J."/>
            <person name="Zhou Y."/>
            <person name="Sheng Y."/>
            <person name="Liu T."/>
            <person name="Pan Y."/>
            <person name="Xia L."/>
            <person name="Li J."/>
            <person name="Zhao F."/>
            <person name="Cao W."/>
        </authorList>
    </citation>
    <scope>NUCLEOTIDE SEQUENCE</scope>
    <source>
        <strain evidence="1">Dsil-2018</strain>
    </source>
</reference>
<evidence type="ECO:0000313" key="1">
    <source>
        <dbReference type="EMBL" id="KAH7950480.1"/>
    </source>
</evidence>
<sequence>MYAPLVSLSMLSYTPAFAHSRDETPLFVMLRYFAIPFSVAYSMSKCAARFFADGLRREMKKFGVRVVSIEPNMYATNLTADGILLPAMDKLWQETSEEVRRDYGQGYYELSRQYLRRALIKSRTEIHEVVDAMEAAVLAQRPRFAYRPDGPLRALQFGMLEMAPPIVQDAFLIRDTQPPASTLPGNRGIARG</sequence>
<dbReference type="EMBL" id="CM023474">
    <property type="protein sequence ID" value="KAH7950480.1"/>
    <property type="molecule type" value="Genomic_DNA"/>
</dbReference>
<name>A0ACB8CTW6_DERSI</name>
<organism evidence="1 2">
    <name type="scientific">Dermacentor silvarum</name>
    <name type="common">Tick</name>
    <dbReference type="NCBI Taxonomy" id="543639"/>
    <lineage>
        <taxon>Eukaryota</taxon>
        <taxon>Metazoa</taxon>
        <taxon>Ecdysozoa</taxon>
        <taxon>Arthropoda</taxon>
        <taxon>Chelicerata</taxon>
        <taxon>Arachnida</taxon>
        <taxon>Acari</taxon>
        <taxon>Parasitiformes</taxon>
        <taxon>Ixodida</taxon>
        <taxon>Ixodoidea</taxon>
        <taxon>Ixodidae</taxon>
        <taxon>Rhipicephalinae</taxon>
        <taxon>Dermacentor</taxon>
    </lineage>
</organism>
<comment type="caution">
    <text evidence="1">The sequence shown here is derived from an EMBL/GenBank/DDBJ whole genome shotgun (WGS) entry which is preliminary data.</text>
</comment>